<gene>
    <name evidence="2" type="ORF">C8N24_4955</name>
</gene>
<keyword evidence="3" id="KW-1185">Reference proteome</keyword>
<feature type="region of interest" description="Disordered" evidence="1">
    <location>
        <begin position="204"/>
        <end position="242"/>
    </location>
</feature>
<protein>
    <submittedName>
        <fullName evidence="2">Tfp pilus assembly protein PilO</fullName>
    </submittedName>
</protein>
<evidence type="ECO:0000313" key="3">
    <source>
        <dbReference type="Proteomes" id="UP000278962"/>
    </source>
</evidence>
<sequence>MSRTYKILLVLVVAVLAGGGYWKLALAPKRAEAADLQERVAVAEAELAQQQALVNTYRGAQKDYKANYETVVRLGKAVPTDDDTRSLLVQLDTSAKRAGAGFDAINVNGGGAAADDGTATATAPGAISAGAFSAMPFSFGFTGTFASLADFFARLERFVSLKGDAIKVNGRLIRVESLTLAPAEDGWPGMQASVGASAYIVPEATDPGAAGATPSTATSTTTTTTTTTTASAGDGSTEAEAR</sequence>
<dbReference type="OrthoDB" id="5243940at2"/>
<dbReference type="Proteomes" id="UP000278962">
    <property type="component" value="Unassembled WGS sequence"/>
</dbReference>
<dbReference type="EMBL" id="RBIL01000002">
    <property type="protein sequence ID" value="RKQ86938.1"/>
    <property type="molecule type" value="Genomic_DNA"/>
</dbReference>
<name>A0A660L0G9_9ACTN</name>
<accession>A0A660L0G9</accession>
<proteinExistence type="predicted"/>
<comment type="caution">
    <text evidence="2">The sequence shown here is derived from an EMBL/GenBank/DDBJ whole genome shotgun (WGS) entry which is preliminary data.</text>
</comment>
<dbReference type="InterPro" id="IPR014717">
    <property type="entry name" value="Transl_elong_EF1B/ribsomal_bS6"/>
</dbReference>
<dbReference type="Gene3D" id="3.30.70.60">
    <property type="match status" value="1"/>
</dbReference>
<reference evidence="2 3" key="1">
    <citation type="submission" date="2018-10" db="EMBL/GenBank/DDBJ databases">
        <title>Genomic Encyclopedia of Archaeal and Bacterial Type Strains, Phase II (KMG-II): from individual species to whole genera.</title>
        <authorList>
            <person name="Goeker M."/>
        </authorList>
    </citation>
    <scope>NUCLEOTIDE SEQUENCE [LARGE SCALE GENOMIC DNA]</scope>
    <source>
        <strain evidence="2 3">DSM 14954</strain>
    </source>
</reference>
<dbReference type="RefSeq" id="WP_121255099.1">
    <property type="nucleotide sequence ID" value="NZ_RBIL01000002.1"/>
</dbReference>
<evidence type="ECO:0000313" key="2">
    <source>
        <dbReference type="EMBL" id="RKQ86938.1"/>
    </source>
</evidence>
<organism evidence="2 3">
    <name type="scientific">Solirubrobacter pauli</name>
    <dbReference type="NCBI Taxonomy" id="166793"/>
    <lineage>
        <taxon>Bacteria</taxon>
        <taxon>Bacillati</taxon>
        <taxon>Actinomycetota</taxon>
        <taxon>Thermoleophilia</taxon>
        <taxon>Solirubrobacterales</taxon>
        <taxon>Solirubrobacteraceae</taxon>
        <taxon>Solirubrobacter</taxon>
    </lineage>
</organism>
<dbReference type="AlphaFoldDB" id="A0A660L0G9"/>
<feature type="compositionally biased region" description="Low complexity" evidence="1">
    <location>
        <begin position="204"/>
        <end position="236"/>
    </location>
</feature>
<evidence type="ECO:0000256" key="1">
    <source>
        <dbReference type="SAM" id="MobiDB-lite"/>
    </source>
</evidence>